<evidence type="ECO:0000313" key="1">
    <source>
        <dbReference type="EMBL" id="QQC67003.1"/>
    </source>
</evidence>
<dbReference type="KEGG" id="pgis:I6I06_18695"/>
<evidence type="ECO:0000313" key="2">
    <source>
        <dbReference type="Proteomes" id="UP000595610"/>
    </source>
</evidence>
<dbReference type="Proteomes" id="UP000595610">
    <property type="component" value="Chromosome 2"/>
</dbReference>
<organism evidence="1 2">
    <name type="scientific">Paraburkholderia ginsengisoli</name>
    <dbReference type="NCBI Taxonomy" id="311231"/>
    <lineage>
        <taxon>Bacteria</taxon>
        <taxon>Pseudomonadati</taxon>
        <taxon>Pseudomonadota</taxon>
        <taxon>Betaproteobacteria</taxon>
        <taxon>Burkholderiales</taxon>
        <taxon>Burkholderiaceae</taxon>
        <taxon>Paraburkholderia</taxon>
    </lineage>
</organism>
<protein>
    <submittedName>
        <fullName evidence="1">Uncharacterized protein</fullName>
    </submittedName>
</protein>
<proteinExistence type="predicted"/>
<dbReference type="EMBL" id="CP066076">
    <property type="protein sequence ID" value="QQC67003.1"/>
    <property type="molecule type" value="Genomic_DNA"/>
</dbReference>
<dbReference type="AlphaFoldDB" id="A0A7T4N863"/>
<dbReference type="RefSeq" id="WP_157004259.1">
    <property type="nucleotide sequence ID" value="NZ_CP066076.1"/>
</dbReference>
<name>A0A7T4N863_9BURK</name>
<keyword evidence="2" id="KW-1185">Reference proteome</keyword>
<gene>
    <name evidence="1" type="ORF">I6I06_18695</name>
</gene>
<sequence>MAYIALLALSLTATNLVHLSEVGFFLPLLCSRRFFGRSYPPIIKPISSIRLLLMAATEHRLDVARGTIDQRRHVRAATPRLGQPHTVVSDNTD</sequence>
<reference evidence="1 2" key="1">
    <citation type="submission" date="2020-12" db="EMBL/GenBank/DDBJ databases">
        <title>FDA dAtabase for Regulatory Grade micrObial Sequences (FDA-ARGOS): Supporting development and validation of Infectious Disease Dx tests.</title>
        <authorList>
            <person name="Nelson B."/>
            <person name="Plummer A."/>
            <person name="Tallon L."/>
            <person name="Sadzewicz L."/>
            <person name="Zhao X."/>
            <person name="Boylan J."/>
            <person name="Ott S."/>
            <person name="Bowen H."/>
            <person name="Vavikolanu K."/>
            <person name="Mehta A."/>
            <person name="Aluvathingal J."/>
            <person name="Nadendla S."/>
            <person name="Myers T."/>
            <person name="Yan Y."/>
            <person name="Sichtig H."/>
        </authorList>
    </citation>
    <scope>NUCLEOTIDE SEQUENCE [LARGE SCALE GENOMIC DNA]</scope>
    <source>
        <strain evidence="1 2">FDAARGOS_1049</strain>
    </source>
</reference>
<accession>A0A7T4N863</accession>